<keyword evidence="7 19" id="KW-1003">Cell membrane</keyword>
<dbReference type="PATRIC" id="fig|1341683.3.peg.1120"/>
<evidence type="ECO:0000256" key="19">
    <source>
        <dbReference type="HAMAP-Rule" id="MF_00719"/>
    </source>
</evidence>
<dbReference type="HAMAP" id="MF_00719">
    <property type="entry name" value="CobS"/>
    <property type="match status" value="1"/>
</dbReference>
<name>V2UTQ4_9GAMM</name>
<dbReference type="EMBL" id="AYEU01000004">
    <property type="protein sequence ID" value="ESK52035.1"/>
    <property type="molecule type" value="Genomic_DNA"/>
</dbReference>
<comment type="pathway">
    <text evidence="3 19">Cofactor biosynthesis; adenosylcobalamin biosynthesis; adenosylcobalamin from cob(II)yrinate a,c-diamide: step 7/7.</text>
</comment>
<evidence type="ECO:0000256" key="3">
    <source>
        <dbReference type="ARBA" id="ARBA00004663"/>
    </source>
</evidence>
<comment type="similarity">
    <text evidence="4 19">Belongs to the CobS family.</text>
</comment>
<keyword evidence="21" id="KW-1185">Reference proteome</keyword>
<evidence type="ECO:0000256" key="13">
    <source>
        <dbReference type="ARBA" id="ARBA00023136"/>
    </source>
</evidence>
<feature type="transmembrane region" description="Helical" evidence="19">
    <location>
        <begin position="28"/>
        <end position="52"/>
    </location>
</feature>
<evidence type="ECO:0000256" key="9">
    <source>
        <dbReference type="ARBA" id="ARBA00022679"/>
    </source>
</evidence>
<dbReference type="InterPro" id="IPR003805">
    <property type="entry name" value="CobS"/>
</dbReference>
<comment type="catalytic activity">
    <reaction evidence="18 19">
        <text>alpha-ribazole 5'-phosphate + adenosylcob(III)inamide-GDP = adenosylcob(III)alamin 5'-phosphate + GMP + H(+)</text>
        <dbReference type="Rhea" id="RHEA:23560"/>
        <dbReference type="ChEBI" id="CHEBI:15378"/>
        <dbReference type="ChEBI" id="CHEBI:57918"/>
        <dbReference type="ChEBI" id="CHEBI:58115"/>
        <dbReference type="ChEBI" id="CHEBI:60487"/>
        <dbReference type="ChEBI" id="CHEBI:60493"/>
        <dbReference type="EC" id="2.7.8.26"/>
    </reaction>
</comment>
<dbReference type="GO" id="GO:0051073">
    <property type="term" value="F:adenosylcobinamide-GDP ribazoletransferase activity"/>
    <property type="evidence" value="ECO:0007669"/>
    <property type="project" value="UniProtKB-UniRule"/>
</dbReference>
<feature type="transmembrane region" description="Helical" evidence="19">
    <location>
        <begin position="111"/>
        <end position="131"/>
    </location>
</feature>
<dbReference type="GO" id="GO:0005886">
    <property type="term" value="C:plasma membrane"/>
    <property type="evidence" value="ECO:0007669"/>
    <property type="project" value="UniProtKB-SubCell"/>
</dbReference>
<feature type="transmembrane region" description="Helical" evidence="19">
    <location>
        <begin position="136"/>
        <end position="157"/>
    </location>
</feature>
<dbReference type="AlphaFoldDB" id="V2UTQ4"/>
<evidence type="ECO:0000256" key="16">
    <source>
        <dbReference type="ARBA" id="ARBA00032853"/>
    </source>
</evidence>
<keyword evidence="10 19" id="KW-0812">Transmembrane</keyword>
<keyword evidence="9 19" id="KW-0808">Transferase</keyword>
<comment type="function">
    <text evidence="14 19">Joins adenosylcobinamide-GDP and alpha-ribazole to generate adenosylcobalamin (Ado-cobalamin). Also synthesizes adenosylcobalamin 5'-phosphate from adenosylcobinamide-GDP and alpha-ribazole 5'-phosphate.</text>
</comment>
<evidence type="ECO:0000256" key="11">
    <source>
        <dbReference type="ARBA" id="ARBA00022842"/>
    </source>
</evidence>
<dbReference type="NCBIfam" id="TIGR00317">
    <property type="entry name" value="cobS"/>
    <property type="match status" value="1"/>
</dbReference>
<feature type="transmembrane region" description="Helical" evidence="19">
    <location>
        <begin position="59"/>
        <end position="79"/>
    </location>
</feature>
<dbReference type="STRING" id="396323.VH98_06670"/>
<dbReference type="PANTHER" id="PTHR34148:SF1">
    <property type="entry name" value="ADENOSYLCOBINAMIDE-GDP RIBAZOLETRANSFERASE"/>
    <property type="match status" value="1"/>
</dbReference>
<comment type="caution">
    <text evidence="20">The sequence shown here is derived from an EMBL/GenBank/DDBJ whole genome shotgun (WGS) entry which is preliminary data.</text>
</comment>
<protein>
    <recommendedName>
        <fullName evidence="6 19">Adenosylcobinamide-GDP ribazoletransferase</fullName>
        <ecNumber evidence="5 19">2.7.8.26</ecNumber>
    </recommendedName>
    <alternativeName>
        <fullName evidence="16 19">Cobalamin synthase</fullName>
    </alternativeName>
    <alternativeName>
        <fullName evidence="15 19">Cobalamin-5'-phosphate synthase</fullName>
    </alternativeName>
</protein>
<evidence type="ECO:0000313" key="20">
    <source>
        <dbReference type="EMBL" id="ESK52035.1"/>
    </source>
</evidence>
<reference evidence="20 21" key="1">
    <citation type="submission" date="2013-10" db="EMBL/GenBank/DDBJ databases">
        <title>The Genome Sequence of Acinetobacter brisouii CIP 110357.</title>
        <authorList>
            <consortium name="The Broad Institute Genomics Platform"/>
            <consortium name="The Broad Institute Genome Sequencing Center for Infectious Disease"/>
            <person name="Cerqueira G."/>
            <person name="Feldgarden M."/>
            <person name="Courvalin P."/>
            <person name="Grillot-Courvalin C."/>
            <person name="Clermont D."/>
            <person name="Rocha E."/>
            <person name="Yoon E.-J."/>
            <person name="Nemec A."/>
            <person name="Young S.K."/>
            <person name="Zeng Q."/>
            <person name="Gargeya S."/>
            <person name="Fitzgerald M."/>
            <person name="Abouelleil A."/>
            <person name="Alvarado L."/>
            <person name="Berlin A.M."/>
            <person name="Chapman S.B."/>
            <person name="Gainer-Dewar J."/>
            <person name="Goldberg J."/>
            <person name="Gnerre S."/>
            <person name="Griggs A."/>
            <person name="Gujja S."/>
            <person name="Hansen M."/>
            <person name="Howarth C."/>
            <person name="Imamovic A."/>
            <person name="Ireland A."/>
            <person name="Larimer J."/>
            <person name="McCowan C."/>
            <person name="Murphy C."/>
            <person name="Pearson M."/>
            <person name="Poon T.W."/>
            <person name="Priest M."/>
            <person name="Roberts A."/>
            <person name="Saif S."/>
            <person name="Shea T."/>
            <person name="Sykes S."/>
            <person name="Wortman J."/>
            <person name="Nusbaum C."/>
            <person name="Birren B."/>
        </authorList>
    </citation>
    <scope>NUCLEOTIDE SEQUENCE [LARGE SCALE GENOMIC DNA]</scope>
    <source>
        <strain evidence="20 21">CIP 110357</strain>
    </source>
</reference>
<keyword evidence="11 19" id="KW-0460">Magnesium</keyword>
<dbReference type="Proteomes" id="UP000018418">
    <property type="component" value="Unassembled WGS sequence"/>
</dbReference>
<comment type="catalytic activity">
    <reaction evidence="17 19">
        <text>alpha-ribazole + adenosylcob(III)inamide-GDP = adenosylcob(III)alamin + GMP + H(+)</text>
        <dbReference type="Rhea" id="RHEA:16049"/>
        <dbReference type="ChEBI" id="CHEBI:10329"/>
        <dbReference type="ChEBI" id="CHEBI:15378"/>
        <dbReference type="ChEBI" id="CHEBI:18408"/>
        <dbReference type="ChEBI" id="CHEBI:58115"/>
        <dbReference type="ChEBI" id="CHEBI:60487"/>
        <dbReference type="EC" id="2.7.8.26"/>
    </reaction>
</comment>
<keyword evidence="8 19" id="KW-0169">Cobalamin biosynthesis</keyword>
<dbReference type="GO" id="GO:0008818">
    <property type="term" value="F:cobalamin 5'-phosphate synthase activity"/>
    <property type="evidence" value="ECO:0007669"/>
    <property type="project" value="UniProtKB-UniRule"/>
</dbReference>
<dbReference type="HOGENOM" id="CLU_057426_3_1_6"/>
<gene>
    <name evidence="19" type="primary">cobS</name>
    <name evidence="20" type="ORF">P255_01131</name>
</gene>
<keyword evidence="12 19" id="KW-1133">Transmembrane helix</keyword>
<dbReference type="Pfam" id="PF02654">
    <property type="entry name" value="CobS"/>
    <property type="match status" value="1"/>
</dbReference>
<evidence type="ECO:0000256" key="8">
    <source>
        <dbReference type="ARBA" id="ARBA00022573"/>
    </source>
</evidence>
<comment type="cofactor">
    <cofactor evidence="1 19">
        <name>Mg(2+)</name>
        <dbReference type="ChEBI" id="CHEBI:18420"/>
    </cofactor>
</comment>
<evidence type="ECO:0000256" key="14">
    <source>
        <dbReference type="ARBA" id="ARBA00025228"/>
    </source>
</evidence>
<dbReference type="OrthoDB" id="9794626at2"/>
<evidence type="ECO:0000256" key="1">
    <source>
        <dbReference type="ARBA" id="ARBA00001946"/>
    </source>
</evidence>
<evidence type="ECO:0000256" key="10">
    <source>
        <dbReference type="ARBA" id="ARBA00022692"/>
    </source>
</evidence>
<evidence type="ECO:0000256" key="2">
    <source>
        <dbReference type="ARBA" id="ARBA00004651"/>
    </source>
</evidence>
<comment type="subcellular location">
    <subcellularLocation>
        <location evidence="2 19">Cell membrane</location>
        <topology evidence="2 19">Multi-pass membrane protein</topology>
    </subcellularLocation>
</comment>
<dbReference type="RefSeq" id="WP_004901343.1">
    <property type="nucleotide sequence ID" value="NZ_BBTI01000012.1"/>
</dbReference>
<evidence type="ECO:0000256" key="12">
    <source>
        <dbReference type="ARBA" id="ARBA00022989"/>
    </source>
</evidence>
<evidence type="ECO:0000256" key="17">
    <source>
        <dbReference type="ARBA" id="ARBA00048623"/>
    </source>
</evidence>
<evidence type="ECO:0000256" key="18">
    <source>
        <dbReference type="ARBA" id="ARBA00049504"/>
    </source>
</evidence>
<dbReference type="PANTHER" id="PTHR34148">
    <property type="entry name" value="ADENOSYLCOBINAMIDE-GDP RIBAZOLETRANSFERASE"/>
    <property type="match status" value="1"/>
</dbReference>
<sequence>MMPFWIALQFLTIFPIQLKQLPSPRQNAYSLAFYPVIGLFLGGFIFGMAWGLNAVHLPVLLSASLILTVWVIITGGLHLDGLADTADAWVGGYGDRERTLKIMKDPQCGPIGVLSLVLSLLLKFSSIYVILQTQHLYGLVIIPVLGRLTALFLFLTCDYVRAHGLGSSFLQDLPRKLLWFISFICLLACSVLGWVGLVVTAVFCSCLGYLRHVFVRRLGGITGDTVGASIEISECVSLLSLAILLSMRLF</sequence>
<evidence type="ECO:0000256" key="4">
    <source>
        <dbReference type="ARBA" id="ARBA00010561"/>
    </source>
</evidence>
<evidence type="ECO:0000256" key="15">
    <source>
        <dbReference type="ARBA" id="ARBA00032605"/>
    </source>
</evidence>
<dbReference type="EC" id="2.7.8.26" evidence="5 19"/>
<keyword evidence="13 19" id="KW-0472">Membrane</keyword>
<proteinExistence type="inferred from homology"/>
<accession>V2UTQ4</accession>
<dbReference type="UniPathway" id="UPA00148">
    <property type="reaction ID" value="UER00238"/>
</dbReference>
<evidence type="ECO:0000313" key="21">
    <source>
        <dbReference type="Proteomes" id="UP000018418"/>
    </source>
</evidence>
<dbReference type="GO" id="GO:0009236">
    <property type="term" value="P:cobalamin biosynthetic process"/>
    <property type="evidence" value="ECO:0007669"/>
    <property type="project" value="UniProtKB-UniRule"/>
</dbReference>
<evidence type="ECO:0000256" key="7">
    <source>
        <dbReference type="ARBA" id="ARBA00022475"/>
    </source>
</evidence>
<evidence type="ECO:0000256" key="6">
    <source>
        <dbReference type="ARBA" id="ARBA00015850"/>
    </source>
</evidence>
<feature type="transmembrane region" description="Helical" evidence="19">
    <location>
        <begin position="177"/>
        <end position="210"/>
    </location>
</feature>
<dbReference type="NCBIfam" id="NF001278">
    <property type="entry name" value="PRK00235.1-5"/>
    <property type="match status" value="1"/>
</dbReference>
<evidence type="ECO:0000256" key="5">
    <source>
        <dbReference type="ARBA" id="ARBA00013200"/>
    </source>
</evidence>
<organism evidence="20 21">
    <name type="scientific">Acinetobacter brisouii CIP 110357</name>
    <dbReference type="NCBI Taxonomy" id="1341683"/>
    <lineage>
        <taxon>Bacteria</taxon>
        <taxon>Pseudomonadati</taxon>
        <taxon>Pseudomonadota</taxon>
        <taxon>Gammaproteobacteria</taxon>
        <taxon>Moraxellales</taxon>
        <taxon>Moraxellaceae</taxon>
        <taxon>Acinetobacter</taxon>
    </lineage>
</organism>